<dbReference type="AlphaFoldDB" id="A0AAN1QM09"/>
<name>A0AAN1QM09_SYNEL</name>
<evidence type="ECO:0000256" key="2">
    <source>
        <dbReference type="ARBA" id="ARBA00022692"/>
    </source>
</evidence>
<dbReference type="Pfam" id="PF04932">
    <property type="entry name" value="Wzy_C"/>
    <property type="match status" value="1"/>
</dbReference>
<evidence type="ECO:0000256" key="4">
    <source>
        <dbReference type="ARBA" id="ARBA00023136"/>
    </source>
</evidence>
<keyword evidence="2 5" id="KW-0812">Transmembrane</keyword>
<dbReference type="GO" id="GO:0016874">
    <property type="term" value="F:ligase activity"/>
    <property type="evidence" value="ECO:0007669"/>
    <property type="project" value="UniProtKB-KW"/>
</dbReference>
<feature type="transmembrane region" description="Helical" evidence="5">
    <location>
        <begin position="218"/>
        <end position="234"/>
    </location>
</feature>
<feature type="transmembrane region" description="Helical" evidence="5">
    <location>
        <begin position="83"/>
        <end position="104"/>
    </location>
</feature>
<dbReference type="PANTHER" id="PTHR37422:SF13">
    <property type="entry name" value="LIPOPOLYSACCHARIDE BIOSYNTHESIS PROTEIN PA4999-RELATED"/>
    <property type="match status" value="1"/>
</dbReference>
<feature type="domain" description="O-antigen ligase-related" evidence="6">
    <location>
        <begin position="200"/>
        <end position="348"/>
    </location>
</feature>
<dbReference type="RefSeq" id="WP_208675263.1">
    <property type="nucleotide sequence ID" value="NZ_CP030139.2"/>
</dbReference>
<organism evidence="7 8">
    <name type="scientific">Synechococcus elongatus PCC 11801</name>
    <dbReference type="NCBI Taxonomy" id="2219813"/>
    <lineage>
        <taxon>Bacteria</taxon>
        <taxon>Bacillati</taxon>
        <taxon>Cyanobacteriota</taxon>
        <taxon>Cyanophyceae</taxon>
        <taxon>Synechococcales</taxon>
        <taxon>Synechococcaceae</taxon>
        <taxon>Synechococcus</taxon>
    </lineage>
</organism>
<protein>
    <submittedName>
        <fullName evidence="7">O-antigen ligase family protein</fullName>
    </submittedName>
</protein>
<accession>A0AAN1QM09</accession>
<evidence type="ECO:0000259" key="6">
    <source>
        <dbReference type="Pfam" id="PF04932"/>
    </source>
</evidence>
<evidence type="ECO:0000313" key="7">
    <source>
        <dbReference type="EMBL" id="AZB71716.1"/>
    </source>
</evidence>
<proteinExistence type="predicted"/>
<feature type="transmembrane region" description="Helical" evidence="5">
    <location>
        <begin position="195"/>
        <end position="212"/>
    </location>
</feature>
<dbReference type="InterPro" id="IPR007016">
    <property type="entry name" value="O-antigen_ligase-rel_domated"/>
</dbReference>
<comment type="subcellular location">
    <subcellularLocation>
        <location evidence="1">Membrane</location>
        <topology evidence="1">Multi-pass membrane protein</topology>
    </subcellularLocation>
</comment>
<feature type="transmembrane region" description="Helical" evidence="5">
    <location>
        <begin position="164"/>
        <end position="183"/>
    </location>
</feature>
<keyword evidence="3 5" id="KW-1133">Transmembrane helix</keyword>
<feature type="transmembrane region" description="Helical" evidence="5">
    <location>
        <begin position="378"/>
        <end position="400"/>
    </location>
</feature>
<dbReference type="InterPro" id="IPR051533">
    <property type="entry name" value="WaaL-like"/>
</dbReference>
<keyword evidence="7" id="KW-0436">Ligase</keyword>
<feature type="transmembrane region" description="Helical" evidence="5">
    <location>
        <begin position="343"/>
        <end position="366"/>
    </location>
</feature>
<dbReference type="GO" id="GO:0016020">
    <property type="term" value="C:membrane"/>
    <property type="evidence" value="ECO:0007669"/>
    <property type="project" value="UniProtKB-SubCell"/>
</dbReference>
<feature type="transmembrane region" description="Helical" evidence="5">
    <location>
        <begin position="20"/>
        <end position="44"/>
    </location>
</feature>
<reference evidence="7 8" key="1">
    <citation type="journal article" date="2018" name="Sci. Rep.">
        <title>Genome Features and Biochemical Characteristics of a Robust, Fast Growing and Naturally Transformable Cyanobacterium Synechococcus elongatus PCC 11801 Isolated from India.</title>
        <authorList>
            <person name="Jaiswal D."/>
            <person name="Sengupta A."/>
            <person name="Sohoni S."/>
            <person name="Sengupta S."/>
            <person name="Phadnavis A.G."/>
            <person name="Pakrasi H.B."/>
            <person name="Wangikar P.P."/>
        </authorList>
    </citation>
    <scope>NUCLEOTIDE SEQUENCE [LARGE SCALE GENOMIC DNA]</scope>
    <source>
        <strain evidence="7 8">PCC 11801</strain>
    </source>
</reference>
<keyword evidence="4 5" id="KW-0472">Membrane</keyword>
<evidence type="ECO:0000256" key="5">
    <source>
        <dbReference type="SAM" id="Phobius"/>
    </source>
</evidence>
<evidence type="ECO:0000313" key="8">
    <source>
        <dbReference type="Proteomes" id="UP000267249"/>
    </source>
</evidence>
<dbReference type="PANTHER" id="PTHR37422">
    <property type="entry name" value="TEICHURONIC ACID BIOSYNTHESIS PROTEIN TUAE"/>
    <property type="match status" value="1"/>
</dbReference>
<dbReference type="Proteomes" id="UP000267249">
    <property type="component" value="Chromosome"/>
</dbReference>
<gene>
    <name evidence="7" type="ORF">DOP62_02355</name>
</gene>
<feature type="transmembrane region" description="Helical" evidence="5">
    <location>
        <begin position="111"/>
        <end position="131"/>
    </location>
</feature>
<feature type="transmembrane region" description="Helical" evidence="5">
    <location>
        <begin position="241"/>
        <end position="261"/>
    </location>
</feature>
<dbReference type="EMBL" id="CP030139">
    <property type="protein sequence ID" value="AZB71716.1"/>
    <property type="molecule type" value="Genomic_DNA"/>
</dbReference>
<sequence>MRRGLGIRQTSAEVAATTGILAGAVLAPYSPILAGIAVVPALIWSSWSQRSQLLKTPLNQALLVLSGLLLLSALFGTSGSMRWLGLANFLPFFWLLAVTPALLLKPPVLRSLLWILAIGALPVCLIGYLQIYADWGFSLKLGIVHWVVDAGGRASGRMDAFFGYPNWLAAYLLLPWTATLGLWCESLAQRHWQRWFGLSLVLLLIGGCLLLTDSRNAWIVAGSIALVFAFYEGLRWLVWGGVGYAIAVLWAAFGTTGRDAFRRWIPAFFWSRFSGDKFADIPRSPAESRLHQWQFAWQMTEARPWLGWGSHSFTQQYEAATQVWLGHPHNLVLMFSAEFGLPATLLLLGILGSILGRSLWICLRWPVHTPSDRQDQRLLLTLLLACLGFAIFNTADVTVFDVRNNLLSWIVLAALQGATTTFATQRSLGLRAQSA</sequence>
<evidence type="ECO:0000256" key="1">
    <source>
        <dbReference type="ARBA" id="ARBA00004141"/>
    </source>
</evidence>
<evidence type="ECO:0000256" key="3">
    <source>
        <dbReference type="ARBA" id="ARBA00022989"/>
    </source>
</evidence>